<dbReference type="PROSITE" id="PS01124">
    <property type="entry name" value="HTH_ARAC_FAMILY_2"/>
    <property type="match status" value="1"/>
</dbReference>
<feature type="domain" description="HTH araC/xylS-type" evidence="4">
    <location>
        <begin position="177"/>
        <end position="275"/>
    </location>
</feature>
<dbReference type="EMBL" id="AFGF01000152">
    <property type="protein sequence ID" value="EGO62968.1"/>
    <property type="molecule type" value="Genomic_DNA"/>
</dbReference>
<evidence type="ECO:0000313" key="5">
    <source>
        <dbReference type="EMBL" id="EGO62968.1"/>
    </source>
</evidence>
<evidence type="ECO:0000256" key="2">
    <source>
        <dbReference type="ARBA" id="ARBA00023125"/>
    </source>
</evidence>
<dbReference type="RefSeq" id="WP_004097213.1">
    <property type="nucleotide sequence ID" value="NZ_AFGF01000152.1"/>
</dbReference>
<dbReference type="SMART" id="SM00342">
    <property type="entry name" value="HTH_ARAC"/>
    <property type="match status" value="1"/>
</dbReference>
<dbReference type="InterPro" id="IPR009057">
    <property type="entry name" value="Homeodomain-like_sf"/>
</dbReference>
<accession>F7NLV8</accession>
<keyword evidence="2" id="KW-0238">DNA-binding</keyword>
<dbReference type="Proteomes" id="UP000003240">
    <property type="component" value="Unassembled WGS sequence"/>
</dbReference>
<reference evidence="5 6" key="1">
    <citation type="journal article" date="2011" name="EMBO J.">
        <title>Structural diversity of bacterial flagellar motors.</title>
        <authorList>
            <person name="Chen S."/>
            <person name="Beeby M."/>
            <person name="Murphy G.E."/>
            <person name="Leadbetter J.R."/>
            <person name="Hendrixson D.R."/>
            <person name="Briegel A."/>
            <person name="Li Z."/>
            <person name="Shi J."/>
            <person name="Tocheva E.I."/>
            <person name="Muller A."/>
            <person name="Dobro M.J."/>
            <person name="Jensen G.J."/>
        </authorList>
    </citation>
    <scope>NUCLEOTIDE SEQUENCE [LARGE SCALE GENOMIC DNA]</scope>
    <source>
        <strain evidence="5 6">DSM 6540</strain>
    </source>
</reference>
<dbReference type="Gene3D" id="2.60.120.10">
    <property type="entry name" value="Jelly Rolls"/>
    <property type="match status" value="1"/>
</dbReference>
<dbReference type="InterPro" id="IPR014710">
    <property type="entry name" value="RmlC-like_jellyroll"/>
</dbReference>
<keyword evidence="6" id="KW-1185">Reference proteome</keyword>
<keyword evidence="1" id="KW-0805">Transcription regulation</keyword>
<dbReference type="AlphaFoldDB" id="F7NLV8"/>
<evidence type="ECO:0000256" key="1">
    <source>
        <dbReference type="ARBA" id="ARBA00023015"/>
    </source>
</evidence>
<proteinExistence type="predicted"/>
<dbReference type="SUPFAM" id="SSF51215">
    <property type="entry name" value="Regulatory protein AraC"/>
    <property type="match status" value="1"/>
</dbReference>
<dbReference type="InterPro" id="IPR037923">
    <property type="entry name" value="HTH-like"/>
</dbReference>
<dbReference type="Gene3D" id="1.10.10.60">
    <property type="entry name" value="Homeodomain-like"/>
    <property type="match status" value="2"/>
</dbReference>
<dbReference type="PANTHER" id="PTHR43280">
    <property type="entry name" value="ARAC-FAMILY TRANSCRIPTIONAL REGULATOR"/>
    <property type="match status" value="1"/>
</dbReference>
<sequence length="351" mass="40424">MNYYYTLDDPQKGILLKQYIHDINRYRFNWHKDIEISIVLRGEIDFCIEGKTHVLKEDDLILVNSNKGHASLLREPGSIAMVLRFDPAFLKAAFEENTNLQISCISNDATRHDDQFRRLRALAAQILLALARDGFAARLAAEGAFLLLNASLLSDFPLDTHVDPTRGYGLSHQKIIQNILHFLEHNYSRKISLDEVAKISKYNRTYVSSFFRSNVGVTFYEYLNRIRLRHALHELNTTQKPLTQIALDSGFPDLKTFSTRFKVIFQKSPSQYRFSVGSENLPAVMENQRNYLPVGTGNVEQKLFEYLQVGPDTPLSLPLLDCPTRKIENQTDLDRRELTRLCRAMLQIVEN</sequence>
<dbReference type="GO" id="GO:0003700">
    <property type="term" value="F:DNA-binding transcription factor activity"/>
    <property type="evidence" value="ECO:0007669"/>
    <property type="project" value="InterPro"/>
</dbReference>
<organism evidence="5 6">
    <name type="scientific">Acetonema longum DSM 6540</name>
    <dbReference type="NCBI Taxonomy" id="1009370"/>
    <lineage>
        <taxon>Bacteria</taxon>
        <taxon>Bacillati</taxon>
        <taxon>Bacillota</taxon>
        <taxon>Negativicutes</taxon>
        <taxon>Acetonemataceae</taxon>
        <taxon>Acetonema</taxon>
    </lineage>
</organism>
<protein>
    <submittedName>
        <fullName evidence="5">HTH-type transcriptional regulator</fullName>
    </submittedName>
</protein>
<dbReference type="STRING" id="1009370.ALO_15412"/>
<dbReference type="Pfam" id="PF02311">
    <property type="entry name" value="AraC_binding"/>
    <property type="match status" value="1"/>
</dbReference>
<dbReference type="SUPFAM" id="SSF46689">
    <property type="entry name" value="Homeodomain-like"/>
    <property type="match status" value="2"/>
</dbReference>
<dbReference type="Pfam" id="PF12833">
    <property type="entry name" value="HTH_18"/>
    <property type="match status" value="1"/>
</dbReference>
<dbReference type="GO" id="GO:0043565">
    <property type="term" value="F:sequence-specific DNA binding"/>
    <property type="evidence" value="ECO:0007669"/>
    <property type="project" value="InterPro"/>
</dbReference>
<dbReference type="eggNOG" id="COG2207">
    <property type="taxonomic scope" value="Bacteria"/>
</dbReference>
<dbReference type="InterPro" id="IPR003313">
    <property type="entry name" value="AraC-bd"/>
</dbReference>
<evidence type="ECO:0000256" key="3">
    <source>
        <dbReference type="ARBA" id="ARBA00023163"/>
    </source>
</evidence>
<comment type="caution">
    <text evidence="5">The sequence shown here is derived from an EMBL/GenBank/DDBJ whole genome shotgun (WGS) entry which is preliminary data.</text>
</comment>
<evidence type="ECO:0000259" key="4">
    <source>
        <dbReference type="PROSITE" id="PS01124"/>
    </source>
</evidence>
<dbReference type="InterPro" id="IPR018060">
    <property type="entry name" value="HTH_AraC"/>
</dbReference>
<evidence type="ECO:0000313" key="6">
    <source>
        <dbReference type="Proteomes" id="UP000003240"/>
    </source>
</evidence>
<keyword evidence="3" id="KW-0804">Transcription</keyword>
<gene>
    <name evidence="5" type="ORF">ALO_15412</name>
</gene>
<name>F7NLV8_9FIRM</name>
<dbReference type="PANTHER" id="PTHR43280:SF2">
    <property type="entry name" value="HTH-TYPE TRANSCRIPTIONAL REGULATOR EXSA"/>
    <property type="match status" value="1"/>
</dbReference>